<comment type="caution">
    <text evidence="2">The sequence shown here is derived from an EMBL/GenBank/DDBJ whole genome shotgun (WGS) entry which is preliminary data.</text>
</comment>
<evidence type="ECO:0000256" key="1">
    <source>
        <dbReference type="SAM" id="MobiDB-lite"/>
    </source>
</evidence>
<dbReference type="EMBL" id="BONQ01000137">
    <property type="protein sequence ID" value="GIG50703.1"/>
    <property type="molecule type" value="Genomic_DNA"/>
</dbReference>
<proteinExistence type="predicted"/>
<accession>A0A919PY80</accession>
<sequence>MVARMRSTVPGDASTALTAIPLTVNTIGGASGRARPDRGTGDHNVPPPPRTACASDPAGVVTERITRRFEHLLEINRWRRRYRYCKSRRWRRRAAGNSIDQYLRGGLMHSCTSPPADQ</sequence>
<dbReference type="Proteomes" id="UP000660611">
    <property type="component" value="Unassembled WGS sequence"/>
</dbReference>
<gene>
    <name evidence="2" type="ORF">Dsi01nite_087440</name>
</gene>
<protein>
    <submittedName>
        <fullName evidence="2">Uncharacterized protein</fullName>
    </submittedName>
</protein>
<evidence type="ECO:0000313" key="3">
    <source>
        <dbReference type="Proteomes" id="UP000660611"/>
    </source>
</evidence>
<feature type="region of interest" description="Disordered" evidence="1">
    <location>
        <begin position="27"/>
        <end position="56"/>
    </location>
</feature>
<dbReference type="AlphaFoldDB" id="A0A919PY80"/>
<name>A0A919PY80_9ACTN</name>
<organism evidence="2 3">
    <name type="scientific">Dactylosporangium siamense</name>
    <dbReference type="NCBI Taxonomy" id="685454"/>
    <lineage>
        <taxon>Bacteria</taxon>
        <taxon>Bacillati</taxon>
        <taxon>Actinomycetota</taxon>
        <taxon>Actinomycetes</taxon>
        <taxon>Micromonosporales</taxon>
        <taxon>Micromonosporaceae</taxon>
        <taxon>Dactylosporangium</taxon>
    </lineage>
</organism>
<keyword evidence="3" id="KW-1185">Reference proteome</keyword>
<evidence type="ECO:0000313" key="2">
    <source>
        <dbReference type="EMBL" id="GIG50703.1"/>
    </source>
</evidence>
<reference evidence="2" key="1">
    <citation type="submission" date="2021-01" db="EMBL/GenBank/DDBJ databases">
        <title>Whole genome shotgun sequence of Dactylosporangium siamense NBRC 106093.</title>
        <authorList>
            <person name="Komaki H."/>
            <person name="Tamura T."/>
        </authorList>
    </citation>
    <scope>NUCLEOTIDE SEQUENCE</scope>
    <source>
        <strain evidence="2">NBRC 106093</strain>
    </source>
</reference>